<sequence length="215" mass="24023">MSPFGAVITPETLKYMSKYQGREITQVDCAREAMRLIHAEDKNLQAENSAWELKKKFGNGVSTMVLVYNATGATLSLADDGQDWTGSVYSSPISDTFHNGQWIAFLHVKPAALALGSQAARVFRGRDVDGRTRDFVVAWYIPWDNISTRAYTEIGSENYFKTRWSSVKTSLGHARRVTRAKDENCASTVSIGGYTTAFCIAVLQHQFQPLPEERE</sequence>
<dbReference type="Gramene" id="Zm00001eb137380_T002">
    <property type="protein sequence ID" value="Zm00001eb137380_P002"/>
    <property type="gene ID" value="Zm00001eb137380"/>
</dbReference>
<protein>
    <submittedName>
        <fullName evidence="1">OSJNBa0024J22.14-like protein</fullName>
    </submittedName>
</protein>
<evidence type="ECO:0000313" key="3">
    <source>
        <dbReference type="Proteomes" id="UP000007305"/>
    </source>
</evidence>
<dbReference type="Pfam" id="PF21230">
    <property type="entry name" value="Nakanori"/>
    <property type="match status" value="1"/>
</dbReference>
<dbReference type="EMBL" id="CM007649">
    <property type="protein sequence ID" value="ONM33451.1"/>
    <property type="molecule type" value="Genomic_DNA"/>
</dbReference>
<dbReference type="eggNOG" id="ENOG502SHD3">
    <property type="taxonomic scope" value="Eukaryota"/>
</dbReference>
<dbReference type="OMA" id="YNGCEID"/>
<dbReference type="PANTHER" id="PTHR36482:SF2">
    <property type="entry name" value="OS04G0308400 PROTEIN"/>
    <property type="match status" value="1"/>
</dbReference>
<evidence type="ECO:0000313" key="1">
    <source>
        <dbReference type="EMBL" id="ONM33451.1"/>
    </source>
</evidence>
<dbReference type="Proteomes" id="UP000007305">
    <property type="component" value="Chromosome 3"/>
</dbReference>
<dbReference type="AlphaFoldDB" id="A0A1D6MXJ9"/>
<dbReference type="PANTHER" id="PTHR36482">
    <property type="entry name" value="OSJNBA0024J22.15 PROTEIN"/>
    <property type="match status" value="1"/>
</dbReference>
<dbReference type="PaxDb" id="4577-GRMZM2G006841_P01"/>
<proteinExistence type="evidence at protein level"/>
<dbReference type="STRING" id="4577.A0A1D6MXJ9"/>
<evidence type="ECO:0007829" key="4">
    <source>
        <dbReference type="PeptideAtlas" id="A0A1D6MXJ9"/>
    </source>
</evidence>
<dbReference type="SMR" id="A0A1D6MXJ9"/>
<keyword evidence="3" id="KW-1185">Reference proteome</keyword>
<dbReference type="EnsemblPlants" id="Zm00001eb137380_T002">
    <property type="protein sequence ID" value="Zm00001eb137380_P002"/>
    <property type="gene ID" value="Zm00001eb137380"/>
</dbReference>
<reference evidence="2" key="2">
    <citation type="submission" date="2019-07" db="EMBL/GenBank/DDBJ databases">
        <authorList>
            <person name="Seetharam A."/>
            <person name="Woodhouse M."/>
            <person name="Cannon E."/>
        </authorList>
    </citation>
    <scope>NUCLEOTIDE SEQUENCE [LARGE SCALE GENOMIC DNA]</scope>
    <source>
        <strain evidence="2">cv. B73</strain>
    </source>
</reference>
<keyword evidence="4" id="KW-1267">Proteomics identification</keyword>
<dbReference type="InterPro" id="IPR053085">
    <property type="entry name" value="Jasmonate-induced_protein"/>
</dbReference>
<reference evidence="2" key="3">
    <citation type="submission" date="2021-05" db="UniProtKB">
        <authorList>
            <consortium name="EnsemblPlants"/>
        </authorList>
    </citation>
    <scope>IDENTIFICATION</scope>
    <source>
        <strain evidence="2">cv. B73</strain>
    </source>
</reference>
<dbReference type="InterPro" id="IPR049065">
    <property type="entry name" value="Nakanori"/>
</dbReference>
<evidence type="ECO:0000313" key="2">
    <source>
        <dbReference type="EnsemblPlants" id="Zm00001eb137380_P002"/>
    </source>
</evidence>
<dbReference type="ExpressionAtlas" id="A0A1D6MXJ9">
    <property type="expression patterns" value="baseline and differential"/>
</dbReference>
<name>A0A1D6MXJ9_MAIZE</name>
<accession>A0A1D6MXJ9</accession>
<gene>
    <name evidence="1" type="ORF">ZEAMMB73_Zm00001d041657</name>
</gene>
<reference evidence="1 3" key="1">
    <citation type="submission" date="2015-12" db="EMBL/GenBank/DDBJ databases">
        <title>Update maize B73 reference genome by single molecule sequencing technologies.</title>
        <authorList>
            <consortium name="Maize Genome Sequencing Project"/>
            <person name="Ware D."/>
        </authorList>
    </citation>
    <scope>NUCLEOTIDE SEQUENCE [LARGE SCALE GENOMIC DNA]</scope>
    <source>
        <strain evidence="3">cv. B73</strain>
        <tissue evidence="1">Seedling</tissue>
    </source>
</reference>
<organism evidence="1">
    <name type="scientific">Zea mays</name>
    <name type="common">Maize</name>
    <dbReference type="NCBI Taxonomy" id="4577"/>
    <lineage>
        <taxon>Eukaryota</taxon>
        <taxon>Viridiplantae</taxon>
        <taxon>Streptophyta</taxon>
        <taxon>Embryophyta</taxon>
        <taxon>Tracheophyta</taxon>
        <taxon>Spermatophyta</taxon>
        <taxon>Magnoliopsida</taxon>
        <taxon>Liliopsida</taxon>
        <taxon>Poales</taxon>
        <taxon>Poaceae</taxon>
        <taxon>PACMAD clade</taxon>
        <taxon>Panicoideae</taxon>
        <taxon>Andropogonodae</taxon>
        <taxon>Andropogoneae</taxon>
        <taxon>Tripsacinae</taxon>
        <taxon>Zea</taxon>
    </lineage>
</organism>